<sequence>MGGGGTLLHYAVHHVLYTLTKMLLDFYFDFNATNDDNETPLFTVVKDYLYAQRQRQQQEEEEEEEEEAPAAIAVSRAALLRQRQQIRLHIIELLLRSGADVAQQSASQLQSAVHLVAEGGDAKLLRLFFFPLQTAATNLHAQNLIQNVSFVHPSSFVLGSAPAAADGGRSPLALGPAPEEGGVSSALRRMRERQGQRQERAAAESPDPLDHKSTFDIVGPINEKSKYDVDHLLYAEVKSGGASNVGGFPSAAPFDAMGLLEPHATESFWRHINNKGETPFHALCAPAAGDDDAAAPTAVKAQKQRDNLFVMQQLYHHLSTRSESSLSTPRRAANHDHAATIQWPALLTTMDADGRTPLFHAVRSGFTEAVVDMIAHVRRAQERSQPSRLQLLFLHIDADGRNVLHEWVTACAQQLLPPGAAHRPRPPPPPAADAAATLHALSDLLRILVAEVKEAVRLVAKRRAQQIYHLDGMLPSLSLGHPSSTAETVAQSSITSLLRQRKTGTPHAASGWREVLFGQSDVDGRTPFLLAAALGVAEAAQMMTAVLREK</sequence>
<dbReference type="PANTHER" id="PTHR24121:SF21">
    <property type="entry name" value="ANKYRIN REPEAT FAMILY PROTEIN"/>
    <property type="match status" value="1"/>
</dbReference>
<feature type="region of interest" description="Disordered" evidence="1">
    <location>
        <begin position="188"/>
        <end position="216"/>
    </location>
</feature>
<name>S9THF8_9TRYP</name>
<proteinExistence type="predicted"/>
<organism evidence="2 3">
    <name type="scientific">Strigomonas culicis</name>
    <dbReference type="NCBI Taxonomy" id="28005"/>
    <lineage>
        <taxon>Eukaryota</taxon>
        <taxon>Discoba</taxon>
        <taxon>Euglenozoa</taxon>
        <taxon>Kinetoplastea</taxon>
        <taxon>Metakinetoplastina</taxon>
        <taxon>Trypanosomatida</taxon>
        <taxon>Trypanosomatidae</taxon>
        <taxon>Strigomonadinae</taxon>
        <taxon>Strigomonas</taxon>
    </lineage>
</organism>
<dbReference type="SMART" id="SM00248">
    <property type="entry name" value="ANK"/>
    <property type="match status" value="3"/>
</dbReference>
<dbReference type="InterPro" id="IPR002110">
    <property type="entry name" value="Ankyrin_rpt"/>
</dbReference>
<comment type="caution">
    <text evidence="2">The sequence shown here is derived from an EMBL/GenBank/DDBJ whole genome shotgun (WGS) entry which is preliminary data.</text>
</comment>
<evidence type="ECO:0000256" key="1">
    <source>
        <dbReference type="SAM" id="MobiDB-lite"/>
    </source>
</evidence>
<accession>S9THF8</accession>
<dbReference type="PANTHER" id="PTHR24121">
    <property type="entry name" value="NO MECHANORECEPTOR POTENTIAL C, ISOFORM D-RELATED"/>
    <property type="match status" value="1"/>
</dbReference>
<protein>
    <submittedName>
        <fullName evidence="2">Uncharacterized protein</fullName>
    </submittedName>
</protein>
<dbReference type="SUPFAM" id="SSF48403">
    <property type="entry name" value="Ankyrin repeat"/>
    <property type="match status" value="2"/>
</dbReference>
<keyword evidence="3" id="KW-1185">Reference proteome</keyword>
<feature type="compositionally biased region" description="Basic and acidic residues" evidence="1">
    <location>
        <begin position="192"/>
        <end position="214"/>
    </location>
</feature>
<dbReference type="InterPro" id="IPR036770">
    <property type="entry name" value="Ankyrin_rpt-contain_sf"/>
</dbReference>
<dbReference type="Gene3D" id="1.25.40.20">
    <property type="entry name" value="Ankyrin repeat-containing domain"/>
    <property type="match status" value="2"/>
</dbReference>
<evidence type="ECO:0000313" key="2">
    <source>
        <dbReference type="EMBL" id="EPY17487.1"/>
    </source>
</evidence>
<dbReference type="EMBL" id="ATMH01010455">
    <property type="protein sequence ID" value="EPY17487.1"/>
    <property type="molecule type" value="Genomic_DNA"/>
</dbReference>
<reference evidence="2 3" key="1">
    <citation type="journal article" date="2013" name="PLoS ONE">
        <title>Predicting the Proteins of Angomonas deanei, Strigomonas culicis and Their Respective Endosymbionts Reveals New Aspects of the Trypanosomatidae Family.</title>
        <authorList>
            <person name="Motta M.C."/>
            <person name="Martins A.C."/>
            <person name="de Souza S.S."/>
            <person name="Catta-Preta C.M."/>
            <person name="Silva R."/>
            <person name="Klein C.C."/>
            <person name="de Almeida L.G."/>
            <person name="de Lima Cunha O."/>
            <person name="Ciapina L.P."/>
            <person name="Brocchi M."/>
            <person name="Colabardini A.C."/>
            <person name="de Araujo Lima B."/>
            <person name="Machado C.R."/>
            <person name="de Almeida Soares C.M."/>
            <person name="Probst C.M."/>
            <person name="de Menezes C.B."/>
            <person name="Thompson C.E."/>
            <person name="Bartholomeu D.C."/>
            <person name="Gradia D.F."/>
            <person name="Pavoni D.P."/>
            <person name="Grisard E.C."/>
            <person name="Fantinatti-Garboggini F."/>
            <person name="Marchini F.K."/>
            <person name="Rodrigues-Luiz G.F."/>
            <person name="Wagner G."/>
            <person name="Goldman G.H."/>
            <person name="Fietto J.L."/>
            <person name="Elias M.C."/>
            <person name="Goldman M.H."/>
            <person name="Sagot M.F."/>
            <person name="Pereira M."/>
            <person name="Stoco P.H."/>
            <person name="de Mendonca-Neto R.P."/>
            <person name="Teixeira S.M."/>
            <person name="Maciel T.E."/>
            <person name="de Oliveira Mendes T.A."/>
            <person name="Urmenyi T.P."/>
            <person name="de Souza W."/>
            <person name="Schenkman S."/>
            <person name="de Vasconcelos A.T."/>
        </authorList>
    </citation>
    <scope>NUCLEOTIDE SEQUENCE [LARGE SCALE GENOMIC DNA]</scope>
</reference>
<evidence type="ECO:0000313" key="3">
    <source>
        <dbReference type="Proteomes" id="UP000015354"/>
    </source>
</evidence>
<dbReference type="AlphaFoldDB" id="S9THF8"/>
<dbReference type="Proteomes" id="UP000015354">
    <property type="component" value="Unassembled WGS sequence"/>
</dbReference>
<gene>
    <name evidence="2" type="ORF">STCU_10585</name>
</gene>